<gene>
    <name evidence="2" type="ORF">SASPL_114855</name>
</gene>
<reference evidence="2" key="1">
    <citation type="submission" date="2018-01" db="EMBL/GenBank/DDBJ databases">
        <authorList>
            <person name="Mao J.F."/>
        </authorList>
    </citation>
    <scope>NUCLEOTIDE SEQUENCE</scope>
    <source>
        <strain evidence="2">Huo1</strain>
        <tissue evidence="2">Leaf</tissue>
    </source>
</reference>
<dbReference type="EMBL" id="PNBA02000005">
    <property type="protein sequence ID" value="KAG6424437.1"/>
    <property type="molecule type" value="Genomic_DNA"/>
</dbReference>
<evidence type="ECO:0000313" key="3">
    <source>
        <dbReference type="Proteomes" id="UP000298416"/>
    </source>
</evidence>
<proteinExistence type="predicted"/>
<feature type="region of interest" description="Disordered" evidence="1">
    <location>
        <begin position="101"/>
        <end position="143"/>
    </location>
</feature>
<organism evidence="2">
    <name type="scientific">Salvia splendens</name>
    <name type="common">Scarlet sage</name>
    <dbReference type="NCBI Taxonomy" id="180675"/>
    <lineage>
        <taxon>Eukaryota</taxon>
        <taxon>Viridiplantae</taxon>
        <taxon>Streptophyta</taxon>
        <taxon>Embryophyta</taxon>
        <taxon>Tracheophyta</taxon>
        <taxon>Spermatophyta</taxon>
        <taxon>Magnoliopsida</taxon>
        <taxon>eudicotyledons</taxon>
        <taxon>Gunneridae</taxon>
        <taxon>Pentapetalae</taxon>
        <taxon>asterids</taxon>
        <taxon>lamiids</taxon>
        <taxon>Lamiales</taxon>
        <taxon>Lamiaceae</taxon>
        <taxon>Nepetoideae</taxon>
        <taxon>Mentheae</taxon>
        <taxon>Salviinae</taxon>
        <taxon>Salvia</taxon>
        <taxon>Salvia subgen. Calosphace</taxon>
        <taxon>core Calosphace</taxon>
    </lineage>
</organism>
<feature type="compositionally biased region" description="Polar residues" evidence="1">
    <location>
        <begin position="118"/>
        <end position="134"/>
    </location>
</feature>
<reference evidence="2" key="2">
    <citation type="submission" date="2020-08" db="EMBL/GenBank/DDBJ databases">
        <title>Plant Genome Project.</title>
        <authorList>
            <person name="Zhang R.-G."/>
        </authorList>
    </citation>
    <scope>NUCLEOTIDE SEQUENCE</scope>
    <source>
        <strain evidence="2">Huo1</strain>
        <tissue evidence="2">Leaf</tissue>
    </source>
</reference>
<dbReference type="AlphaFoldDB" id="A0A8X9A0R7"/>
<comment type="caution">
    <text evidence="2">The sequence shown here is derived from an EMBL/GenBank/DDBJ whole genome shotgun (WGS) entry which is preliminary data.</text>
</comment>
<protein>
    <submittedName>
        <fullName evidence="2">Uncharacterized protein</fullName>
    </submittedName>
</protein>
<sequence>MPSITPAKSFFFFGLAFPHELRGSPQSELPRKEDLGFFERELGIEPIEPHQRGEGEEGLGKLADEEIVLQVEIAEGGEEVGREGAGEGVVADAKSLQIGHVGEGFGGSLPERPIPGKWSSTTEELSGEQLTPGQVQGVGLERF</sequence>
<name>A0A8X9A0R7_SALSN</name>
<dbReference type="Proteomes" id="UP000298416">
    <property type="component" value="Unassembled WGS sequence"/>
</dbReference>
<evidence type="ECO:0000313" key="2">
    <source>
        <dbReference type="EMBL" id="KAG6424437.1"/>
    </source>
</evidence>
<evidence type="ECO:0000256" key="1">
    <source>
        <dbReference type="SAM" id="MobiDB-lite"/>
    </source>
</evidence>
<keyword evidence="3" id="KW-1185">Reference proteome</keyword>
<accession>A0A8X9A0R7</accession>